<evidence type="ECO:0000256" key="2">
    <source>
        <dbReference type="ARBA" id="ARBA00023242"/>
    </source>
</evidence>
<dbReference type="GO" id="GO:0045944">
    <property type="term" value="P:positive regulation of transcription by RNA polymerase II"/>
    <property type="evidence" value="ECO:0007669"/>
    <property type="project" value="TreeGrafter"/>
</dbReference>
<accession>A0A9P9WS90</accession>
<dbReference type="GO" id="GO:0008270">
    <property type="term" value="F:zinc ion binding"/>
    <property type="evidence" value="ECO:0007669"/>
    <property type="project" value="InterPro"/>
</dbReference>
<dbReference type="GO" id="GO:0000976">
    <property type="term" value="F:transcription cis-regulatory region binding"/>
    <property type="evidence" value="ECO:0007669"/>
    <property type="project" value="TreeGrafter"/>
</dbReference>
<feature type="compositionally biased region" description="Polar residues" evidence="3">
    <location>
        <begin position="191"/>
        <end position="200"/>
    </location>
</feature>
<reference evidence="5" key="1">
    <citation type="submission" date="2021-03" db="EMBL/GenBank/DDBJ databases">
        <title>Revisited historic fungal species revealed as producer of novel bioactive compounds through whole genome sequencing and comparative genomics.</title>
        <authorList>
            <person name="Vignolle G.A."/>
            <person name="Hochenegger N."/>
            <person name="Mach R.L."/>
            <person name="Mach-Aigner A.R."/>
            <person name="Javad Rahimi M."/>
            <person name="Salim K.A."/>
            <person name="Chan C.M."/>
            <person name="Lim L.B.L."/>
            <person name="Cai F."/>
            <person name="Druzhinina I.S."/>
            <person name="U'Ren J.M."/>
            <person name="Derntl C."/>
        </authorList>
    </citation>
    <scope>NUCLEOTIDE SEQUENCE</scope>
    <source>
        <strain evidence="5">TUCIM 5799</strain>
    </source>
</reference>
<dbReference type="InterPro" id="IPR001138">
    <property type="entry name" value="Zn2Cys6_DnaBD"/>
</dbReference>
<feature type="compositionally biased region" description="Low complexity" evidence="3">
    <location>
        <begin position="125"/>
        <end position="149"/>
    </location>
</feature>
<comment type="subcellular location">
    <subcellularLocation>
        <location evidence="1">Nucleus</location>
    </subcellularLocation>
</comment>
<dbReference type="GO" id="GO:0000981">
    <property type="term" value="F:DNA-binding transcription factor activity, RNA polymerase II-specific"/>
    <property type="evidence" value="ECO:0007669"/>
    <property type="project" value="InterPro"/>
</dbReference>
<feature type="compositionally biased region" description="Low complexity" evidence="3">
    <location>
        <begin position="216"/>
        <end position="228"/>
    </location>
</feature>
<comment type="caution">
    <text evidence="5">The sequence shown here is derived from an EMBL/GenBank/DDBJ whole genome shotgun (WGS) entry which is preliminary data.</text>
</comment>
<dbReference type="InterPro" id="IPR021858">
    <property type="entry name" value="Fun_TF"/>
</dbReference>
<keyword evidence="2" id="KW-0539">Nucleus</keyword>
<feature type="region of interest" description="Disordered" evidence="3">
    <location>
        <begin position="10"/>
        <end position="43"/>
    </location>
</feature>
<gene>
    <name evidence="5" type="ORF">JX265_003461</name>
</gene>
<organism evidence="5 6">
    <name type="scientific">Neoarthrinium moseri</name>
    <dbReference type="NCBI Taxonomy" id="1658444"/>
    <lineage>
        <taxon>Eukaryota</taxon>
        <taxon>Fungi</taxon>
        <taxon>Dikarya</taxon>
        <taxon>Ascomycota</taxon>
        <taxon>Pezizomycotina</taxon>
        <taxon>Sordariomycetes</taxon>
        <taxon>Xylariomycetidae</taxon>
        <taxon>Amphisphaeriales</taxon>
        <taxon>Apiosporaceae</taxon>
        <taxon>Neoarthrinium</taxon>
    </lineage>
</organism>
<name>A0A9P9WS90_9PEZI</name>
<dbReference type="Proteomes" id="UP000829685">
    <property type="component" value="Unassembled WGS sequence"/>
</dbReference>
<dbReference type="Gene3D" id="4.10.240.10">
    <property type="entry name" value="Zn(2)-C6 fungal-type DNA-binding domain"/>
    <property type="match status" value="1"/>
</dbReference>
<dbReference type="SUPFAM" id="SSF57701">
    <property type="entry name" value="Zn2/Cys6 DNA-binding domain"/>
    <property type="match status" value="1"/>
</dbReference>
<protein>
    <recommendedName>
        <fullName evidence="4">Zn(2)-C6 fungal-type domain-containing protein</fullName>
    </recommendedName>
</protein>
<dbReference type="InterPro" id="IPR036864">
    <property type="entry name" value="Zn2-C6_fun-type_DNA-bd_sf"/>
</dbReference>
<keyword evidence="6" id="KW-1185">Reference proteome</keyword>
<sequence length="713" mass="80369">MSGFYHQYIPGAPGAGEDASPGAHDAHPYAPNTPVQLGGNEPTLVNPYENMGYFAGFTDPIMFQPPKAQNPRNRRKSAPGLDHVKHRRTRSGCYTCRSRRVKCDETHPICERCRKGKRDCVYPDGAGSKGPAGSSSKEGAASQQSGSAGNSPEGLDDGAESDSKLEPILDEDEPEEESPQQTSRYPRRASIASSSNLPRSSTRHSSETPSLDGTKSSSESASTGTSAGFMTPFQASDPSIQPGPLDWSHLPPDLRFHLDYFRENLTHYNYGMVLDTEDFFRSFLPATAVRQGNDALLYAVVGFAAYHRTVHNPNGQIQDFLQYYNKSVTLLLASFRKKEKQNTATLLTILQLATIEEYLGDWVNLMGHQRAALQILTKLFTAQTAQQSSVTRMILTWYVRFDVFVGMLGGFETRLPRAWFSVMVEYLETQLAQEPDDWSLKLDYCSATIRLITVDMSLLYARAGRGEIIGEAFGTEHRRLEQQLRDWKANLDPALTQDEYQVTDFRHRRPLTETDIVDPYTGKDLYKPPFFSTTVLICEWHSIMVMHKSQEALALQQEPTPELRELAFGICRIFETVERWPYSPNGAVIILQSCLAIATLFLPKDQKHHMWMRRKFAYIEALGYVFPLTMRARFAQIFQDPSCTHWWLPNDEGLTPIVQNIRAFADERNANPVSEQTENLREMSAIFAKMRLDPHHNDSSQRELSGKGKKVVG</sequence>
<dbReference type="PANTHER" id="PTHR37534:SF10">
    <property type="entry name" value="ZN(II)2CYS6 TRANSCRIPTION FACTOR (EUROFUNG)"/>
    <property type="match status" value="1"/>
</dbReference>
<evidence type="ECO:0000259" key="4">
    <source>
        <dbReference type="PROSITE" id="PS50048"/>
    </source>
</evidence>
<evidence type="ECO:0000256" key="1">
    <source>
        <dbReference type="ARBA" id="ARBA00004123"/>
    </source>
</evidence>
<proteinExistence type="predicted"/>
<dbReference type="SMART" id="SM00066">
    <property type="entry name" value="GAL4"/>
    <property type="match status" value="1"/>
</dbReference>
<dbReference type="Pfam" id="PF11951">
    <property type="entry name" value="Fungal_trans_2"/>
    <property type="match status" value="1"/>
</dbReference>
<dbReference type="EMBL" id="JAFIMR010000006">
    <property type="protein sequence ID" value="KAI1877453.1"/>
    <property type="molecule type" value="Genomic_DNA"/>
</dbReference>
<dbReference type="Pfam" id="PF00172">
    <property type="entry name" value="Zn_clus"/>
    <property type="match status" value="1"/>
</dbReference>
<dbReference type="PANTHER" id="PTHR37534">
    <property type="entry name" value="TRANSCRIPTIONAL ACTIVATOR PROTEIN UGA3"/>
    <property type="match status" value="1"/>
</dbReference>
<feature type="compositionally biased region" description="Acidic residues" evidence="3">
    <location>
        <begin position="168"/>
        <end position="178"/>
    </location>
</feature>
<feature type="domain" description="Zn(2)-C6 fungal-type" evidence="4">
    <location>
        <begin position="92"/>
        <end position="122"/>
    </location>
</feature>
<feature type="region of interest" description="Disordered" evidence="3">
    <location>
        <begin position="120"/>
        <end position="246"/>
    </location>
</feature>
<dbReference type="CDD" id="cd00067">
    <property type="entry name" value="GAL4"/>
    <property type="match status" value="1"/>
</dbReference>
<evidence type="ECO:0000313" key="5">
    <source>
        <dbReference type="EMBL" id="KAI1877453.1"/>
    </source>
</evidence>
<feature type="region of interest" description="Disordered" evidence="3">
    <location>
        <begin position="62"/>
        <end position="89"/>
    </location>
</feature>
<dbReference type="CDD" id="cd12148">
    <property type="entry name" value="fungal_TF_MHR"/>
    <property type="match status" value="1"/>
</dbReference>
<dbReference type="AlphaFoldDB" id="A0A9P9WS90"/>
<evidence type="ECO:0000256" key="3">
    <source>
        <dbReference type="SAM" id="MobiDB-lite"/>
    </source>
</evidence>
<dbReference type="PROSITE" id="PS50048">
    <property type="entry name" value="ZN2_CY6_FUNGAL_2"/>
    <property type="match status" value="1"/>
</dbReference>
<evidence type="ECO:0000313" key="6">
    <source>
        <dbReference type="Proteomes" id="UP000829685"/>
    </source>
</evidence>
<dbReference type="GO" id="GO:0005634">
    <property type="term" value="C:nucleus"/>
    <property type="evidence" value="ECO:0007669"/>
    <property type="project" value="UniProtKB-SubCell"/>
</dbReference>
<dbReference type="PROSITE" id="PS00463">
    <property type="entry name" value="ZN2_CY6_FUNGAL_1"/>
    <property type="match status" value="1"/>
</dbReference>